<feature type="chain" id="PRO_5042197854" description="Fibronectin type-III domain-containing protein" evidence="3">
    <location>
        <begin position="26"/>
        <end position="247"/>
    </location>
</feature>
<comment type="caution">
    <text evidence="4">The sequence shown here is derived from an EMBL/GenBank/DDBJ whole genome shotgun (WGS) entry which is preliminary data.</text>
</comment>
<evidence type="ECO:0000313" key="5">
    <source>
        <dbReference type="Proteomes" id="UP001183643"/>
    </source>
</evidence>
<organism evidence="4 5">
    <name type="scientific">Catenuloplanes atrovinosus</name>
    <dbReference type="NCBI Taxonomy" id="137266"/>
    <lineage>
        <taxon>Bacteria</taxon>
        <taxon>Bacillati</taxon>
        <taxon>Actinomycetota</taxon>
        <taxon>Actinomycetes</taxon>
        <taxon>Micromonosporales</taxon>
        <taxon>Micromonosporaceae</taxon>
        <taxon>Catenuloplanes</taxon>
    </lineage>
</organism>
<evidence type="ECO:0008006" key="6">
    <source>
        <dbReference type="Google" id="ProtNLM"/>
    </source>
</evidence>
<dbReference type="InterPro" id="IPR036116">
    <property type="entry name" value="FN3_sf"/>
</dbReference>
<evidence type="ECO:0000256" key="3">
    <source>
        <dbReference type="SAM" id="SignalP"/>
    </source>
</evidence>
<keyword evidence="5" id="KW-1185">Reference proteome</keyword>
<keyword evidence="2" id="KW-0812">Transmembrane</keyword>
<dbReference type="AlphaFoldDB" id="A0AAE4CBD5"/>
<dbReference type="SUPFAM" id="SSF49265">
    <property type="entry name" value="Fibronectin type III"/>
    <property type="match status" value="1"/>
</dbReference>
<evidence type="ECO:0000256" key="2">
    <source>
        <dbReference type="SAM" id="Phobius"/>
    </source>
</evidence>
<dbReference type="Proteomes" id="UP001183643">
    <property type="component" value="Unassembled WGS sequence"/>
</dbReference>
<accession>A0AAE4CBD5</accession>
<keyword evidence="3" id="KW-0732">Signal</keyword>
<name>A0AAE4CBD5_9ACTN</name>
<dbReference type="EMBL" id="JAVDYB010000001">
    <property type="protein sequence ID" value="MDR7276779.1"/>
    <property type="molecule type" value="Genomic_DNA"/>
</dbReference>
<gene>
    <name evidence="4" type="ORF">J2S41_003557</name>
</gene>
<dbReference type="RefSeq" id="WP_310368994.1">
    <property type="nucleotide sequence ID" value="NZ_JAVDYB010000001.1"/>
</dbReference>
<feature type="transmembrane region" description="Helical" evidence="2">
    <location>
        <begin position="225"/>
        <end position="244"/>
    </location>
</feature>
<sequence>MMLRFALVTALAAAGLIATAPTASAHAPAPAPPVDVVAEPGVSSIRVSWRSPAVDTGLSHYVAYAEPGGASCATLDWRTFGCVLGARAGVSYRISVRSNGTSAPAYAPGRSTPGSPSAPASVPADAFDLQTRRAGARVEVRGAGFLPRSSVALAGYRADGTGPATLAMPAADTDGGLTAVVVPPDGVVTLLARGAGPDGEPRTLVATAVRGGGLPVTGLRVTGPAALGFAMIVLGAFLLVLTRIRRP</sequence>
<feature type="compositionally biased region" description="Low complexity" evidence="1">
    <location>
        <begin position="107"/>
        <end position="122"/>
    </location>
</feature>
<reference evidence="4" key="1">
    <citation type="submission" date="2023-07" db="EMBL/GenBank/DDBJ databases">
        <title>Sequencing the genomes of 1000 actinobacteria strains.</title>
        <authorList>
            <person name="Klenk H.-P."/>
        </authorList>
    </citation>
    <scope>NUCLEOTIDE SEQUENCE</scope>
    <source>
        <strain evidence="4">DSM 44707</strain>
    </source>
</reference>
<keyword evidence="2" id="KW-1133">Transmembrane helix</keyword>
<feature type="signal peptide" evidence="3">
    <location>
        <begin position="1"/>
        <end position="25"/>
    </location>
</feature>
<proteinExistence type="predicted"/>
<evidence type="ECO:0000256" key="1">
    <source>
        <dbReference type="SAM" id="MobiDB-lite"/>
    </source>
</evidence>
<keyword evidence="2" id="KW-0472">Membrane</keyword>
<feature type="region of interest" description="Disordered" evidence="1">
    <location>
        <begin position="101"/>
        <end position="122"/>
    </location>
</feature>
<evidence type="ECO:0000313" key="4">
    <source>
        <dbReference type="EMBL" id="MDR7276779.1"/>
    </source>
</evidence>
<protein>
    <recommendedName>
        <fullName evidence="6">Fibronectin type-III domain-containing protein</fullName>
    </recommendedName>
</protein>